<dbReference type="Gene3D" id="1.10.10.10">
    <property type="entry name" value="Winged helix-like DNA-binding domain superfamily/Winged helix DNA-binding domain"/>
    <property type="match status" value="1"/>
</dbReference>
<dbReference type="InterPro" id="IPR036388">
    <property type="entry name" value="WH-like_DNA-bd_sf"/>
</dbReference>
<organism evidence="2 3">
    <name type="scientific">Candidatus Rhodobacter oscarellae</name>
    <dbReference type="NCBI Taxonomy" id="1675527"/>
    <lineage>
        <taxon>Bacteria</taxon>
        <taxon>Pseudomonadati</taxon>
        <taxon>Pseudomonadota</taxon>
        <taxon>Alphaproteobacteria</taxon>
        <taxon>Rhodobacterales</taxon>
        <taxon>Rhodobacter group</taxon>
        <taxon>Rhodobacter</taxon>
    </lineage>
</organism>
<dbReference type="Pfam" id="PF12802">
    <property type="entry name" value="MarR_2"/>
    <property type="match status" value="1"/>
</dbReference>
<gene>
    <name evidence="2" type="ORF">AIOL_004055</name>
</gene>
<feature type="domain" description="HTH marR-type" evidence="1">
    <location>
        <begin position="1"/>
        <end position="151"/>
    </location>
</feature>
<dbReference type="PANTHER" id="PTHR33164">
    <property type="entry name" value="TRANSCRIPTIONAL REGULATOR, MARR FAMILY"/>
    <property type="match status" value="1"/>
</dbReference>
<accession>A0A0J9EBJ7</accession>
<dbReference type="GO" id="GO:0006950">
    <property type="term" value="P:response to stress"/>
    <property type="evidence" value="ECO:0007669"/>
    <property type="project" value="TreeGrafter"/>
</dbReference>
<reference evidence="2 3" key="1">
    <citation type="submission" date="2015-06" db="EMBL/GenBank/DDBJ databases">
        <title>Draft genome sequence of an Alphaproteobacteria species associated to the Mediterranean sponge Oscarella lobularis.</title>
        <authorList>
            <person name="Jourda C."/>
            <person name="Santini S."/>
            <person name="Claverie J.-M."/>
        </authorList>
    </citation>
    <scope>NUCLEOTIDE SEQUENCE [LARGE SCALE GENOMIC DNA]</scope>
    <source>
        <strain evidence="2">IGS</strain>
    </source>
</reference>
<dbReference type="GO" id="GO:0003700">
    <property type="term" value="F:DNA-binding transcription factor activity"/>
    <property type="evidence" value="ECO:0007669"/>
    <property type="project" value="InterPro"/>
</dbReference>
<dbReference type="AlphaFoldDB" id="A0A0J9EBJ7"/>
<dbReference type="RefSeq" id="WP_049644606.1">
    <property type="nucleotide sequence ID" value="NZ_LFTY01000002.1"/>
</dbReference>
<dbReference type="PROSITE" id="PS50995">
    <property type="entry name" value="HTH_MARR_2"/>
    <property type="match status" value="1"/>
</dbReference>
<proteinExistence type="predicted"/>
<dbReference type="STRING" id="1675527.AIOL_004055"/>
<dbReference type="Proteomes" id="UP000037178">
    <property type="component" value="Unassembled WGS sequence"/>
</dbReference>
<dbReference type="SUPFAM" id="SSF46785">
    <property type="entry name" value="Winged helix' DNA-binding domain"/>
    <property type="match status" value="1"/>
</dbReference>
<evidence type="ECO:0000259" key="1">
    <source>
        <dbReference type="PROSITE" id="PS50995"/>
    </source>
</evidence>
<dbReference type="PRINTS" id="PR00598">
    <property type="entry name" value="HTHMARR"/>
</dbReference>
<evidence type="ECO:0000313" key="3">
    <source>
        <dbReference type="Proteomes" id="UP000037178"/>
    </source>
</evidence>
<dbReference type="PANTHER" id="PTHR33164:SF43">
    <property type="entry name" value="HTH-TYPE TRANSCRIPTIONAL REPRESSOR YETL"/>
    <property type="match status" value="1"/>
</dbReference>
<dbReference type="SMART" id="SM00347">
    <property type="entry name" value="HTH_MARR"/>
    <property type="match status" value="1"/>
</dbReference>
<dbReference type="InterPro" id="IPR039422">
    <property type="entry name" value="MarR/SlyA-like"/>
</dbReference>
<dbReference type="InterPro" id="IPR000835">
    <property type="entry name" value="HTH_MarR-typ"/>
</dbReference>
<dbReference type="InterPro" id="IPR036390">
    <property type="entry name" value="WH_DNA-bd_sf"/>
</dbReference>
<dbReference type="EMBL" id="LFTY01000002">
    <property type="protein sequence ID" value="KMW59074.1"/>
    <property type="molecule type" value="Genomic_DNA"/>
</dbReference>
<protein>
    <submittedName>
        <fullName evidence="2">Transcriptional regulator, MarR family</fullName>
    </submittedName>
</protein>
<sequence>MTEDPKTLDQRDAARLFSFFTEIGIINQLSMALFAKSLPDGVHPSHFSILNHLVRTGDGITPIRIAGAMQVTKTTMTHSLKVLTERGFITTGPNPEDARGKLVYLTEAGRAFRDAAIQSVVGMFGHLLEPEHYKIMEELGSGLEVLRKFLDENRM</sequence>
<evidence type="ECO:0000313" key="2">
    <source>
        <dbReference type="EMBL" id="KMW59074.1"/>
    </source>
</evidence>
<comment type="caution">
    <text evidence="2">The sequence shown here is derived from an EMBL/GenBank/DDBJ whole genome shotgun (WGS) entry which is preliminary data.</text>
</comment>
<name>A0A0J9EBJ7_9RHOB</name>
<keyword evidence="3" id="KW-1185">Reference proteome</keyword>
<dbReference type="PATRIC" id="fig|1675527.3.peg.4251"/>